<gene>
    <name evidence="5" type="primary">rpmB</name>
    <name evidence="7" type="ORF">MAMA39_02420</name>
</gene>
<keyword evidence="8" id="KW-1185">Reference proteome</keyword>
<evidence type="ECO:0000256" key="2">
    <source>
        <dbReference type="ARBA" id="ARBA00022980"/>
    </source>
</evidence>
<dbReference type="Proteomes" id="UP000261764">
    <property type="component" value="Chromosome I"/>
</dbReference>
<dbReference type="GO" id="GO:1990904">
    <property type="term" value="C:ribonucleoprotein complex"/>
    <property type="evidence" value="ECO:0007669"/>
    <property type="project" value="UniProtKB-KW"/>
</dbReference>
<dbReference type="KEGG" id="mamp:MAMA39_02420"/>
<evidence type="ECO:0000256" key="4">
    <source>
        <dbReference type="ARBA" id="ARBA00035174"/>
    </source>
</evidence>
<dbReference type="Pfam" id="PF00830">
    <property type="entry name" value="Ribosomal_L28"/>
    <property type="match status" value="1"/>
</dbReference>
<reference evidence="7 8" key="1">
    <citation type="journal article" date="2015" name="Clin. Infect. Dis.">
        <title>Genomic Investigations unmask Mycoplasma amphoriforme, a new respiratory pathogen.</title>
        <authorList>
            <person name="Gillespie S.H."/>
            <person name="Ling C.L."/>
            <person name="Oravcova K."/>
            <person name="Pinheiro M."/>
            <person name="Wells L."/>
            <person name="Bryant J.M."/>
            <person name="McHugh T.D."/>
            <person name="Bebear C."/>
            <person name="Webster D."/>
            <person name="Harris S.R."/>
            <person name="Seth-Smith H.M."/>
            <person name="Thomson N.R."/>
        </authorList>
    </citation>
    <scope>NUCLEOTIDE SEQUENCE [LARGE SCALE GENOMIC DNA]</scope>
    <source>
        <strain evidence="7 8">A39</strain>
    </source>
</reference>
<dbReference type="PANTHER" id="PTHR39080">
    <property type="entry name" value="50S RIBOSOMAL PROTEIN L28"/>
    <property type="match status" value="1"/>
</dbReference>
<organism evidence="7 8">
    <name type="scientific">Mycoplasma amphoriforme A39</name>
    <dbReference type="NCBI Taxonomy" id="572419"/>
    <lineage>
        <taxon>Bacteria</taxon>
        <taxon>Bacillati</taxon>
        <taxon>Mycoplasmatota</taxon>
        <taxon>Mollicutes</taxon>
        <taxon>Mycoplasmataceae</taxon>
        <taxon>Mycoplasma</taxon>
    </lineage>
</organism>
<dbReference type="InterPro" id="IPR026569">
    <property type="entry name" value="Ribosomal_bL28"/>
</dbReference>
<dbReference type="GO" id="GO:0005840">
    <property type="term" value="C:ribosome"/>
    <property type="evidence" value="ECO:0007669"/>
    <property type="project" value="UniProtKB-KW"/>
</dbReference>
<dbReference type="EMBL" id="HG937516">
    <property type="protein sequence ID" value="CDN40366.1"/>
    <property type="molecule type" value="Genomic_DNA"/>
</dbReference>
<evidence type="ECO:0000256" key="3">
    <source>
        <dbReference type="ARBA" id="ARBA00023274"/>
    </source>
</evidence>
<proteinExistence type="inferred from homology"/>
<evidence type="ECO:0000313" key="8">
    <source>
        <dbReference type="Proteomes" id="UP000261764"/>
    </source>
</evidence>
<comment type="similarity">
    <text evidence="1 5">Belongs to the bacterial ribosomal protein bL28 family.</text>
</comment>
<accession>A0A292IIE4</accession>
<evidence type="ECO:0000256" key="1">
    <source>
        <dbReference type="ARBA" id="ARBA00008760"/>
    </source>
</evidence>
<evidence type="ECO:0000256" key="6">
    <source>
        <dbReference type="SAM" id="MobiDB-lite"/>
    </source>
</evidence>
<dbReference type="SUPFAM" id="SSF143800">
    <property type="entry name" value="L28p-like"/>
    <property type="match status" value="1"/>
</dbReference>
<dbReference type="GO" id="GO:0006412">
    <property type="term" value="P:translation"/>
    <property type="evidence" value="ECO:0007669"/>
    <property type="project" value="UniProtKB-UniRule"/>
</dbReference>
<dbReference type="InterPro" id="IPR050096">
    <property type="entry name" value="Bacterial_rp_bL28"/>
</dbReference>
<dbReference type="AlphaFoldDB" id="A0A292IIE4"/>
<protein>
    <recommendedName>
        <fullName evidence="4 5">Large ribosomal subunit protein bL28</fullName>
    </recommendedName>
</protein>
<dbReference type="RefSeq" id="WP_343251710.1">
    <property type="nucleotide sequence ID" value="NZ_HG937516.1"/>
</dbReference>
<dbReference type="InterPro" id="IPR037147">
    <property type="entry name" value="Ribosomal_bL28_sf"/>
</dbReference>
<feature type="region of interest" description="Disordered" evidence="6">
    <location>
        <begin position="1"/>
        <end position="22"/>
    </location>
</feature>
<dbReference type="InterPro" id="IPR034704">
    <property type="entry name" value="Ribosomal_bL28/bL31-like_sf"/>
</dbReference>
<evidence type="ECO:0000256" key="5">
    <source>
        <dbReference type="HAMAP-Rule" id="MF_00373"/>
    </source>
</evidence>
<dbReference type="NCBIfam" id="TIGR00009">
    <property type="entry name" value="L28"/>
    <property type="match status" value="1"/>
</dbReference>
<dbReference type="GO" id="GO:0003735">
    <property type="term" value="F:structural constituent of ribosome"/>
    <property type="evidence" value="ECO:0007669"/>
    <property type="project" value="InterPro"/>
</dbReference>
<name>A0A292IIE4_9MOLU</name>
<dbReference type="InterPro" id="IPR001383">
    <property type="entry name" value="Ribosomal_bL28_bact-type"/>
</dbReference>
<dbReference type="Gene3D" id="2.30.170.40">
    <property type="entry name" value="Ribosomal protein L28/L24"/>
    <property type="match status" value="1"/>
</dbReference>
<sequence length="76" mass="8718">MARRDELTNRGPLGGNNRSHAMNITKRRWNLNLQKVNIKTDDGKAVKVKVSARTIRTLKKQNRIITPSKIKPKLTK</sequence>
<evidence type="ECO:0000313" key="7">
    <source>
        <dbReference type="EMBL" id="CDN40366.1"/>
    </source>
</evidence>
<dbReference type="HAMAP" id="MF_00373">
    <property type="entry name" value="Ribosomal_bL28"/>
    <property type="match status" value="1"/>
</dbReference>
<dbReference type="PANTHER" id="PTHR39080:SF1">
    <property type="entry name" value="LARGE RIBOSOMAL SUBUNIT PROTEIN BL28A"/>
    <property type="match status" value="1"/>
</dbReference>
<keyword evidence="3 5" id="KW-0687">Ribonucleoprotein</keyword>
<keyword evidence="2 5" id="KW-0689">Ribosomal protein</keyword>